<accession>A0A017SDU3</accession>
<dbReference type="AlphaFoldDB" id="A0A017SDU3"/>
<gene>
    <name evidence="5" type="ORF">EURHEDRAFT_378292</name>
</gene>
<dbReference type="InterPro" id="IPR029063">
    <property type="entry name" value="SAM-dependent_MTases_sf"/>
</dbReference>
<keyword evidence="2 5" id="KW-0808">Transferase</keyword>
<dbReference type="EMBL" id="KK088426">
    <property type="protein sequence ID" value="EYE94410.1"/>
    <property type="molecule type" value="Genomic_DNA"/>
</dbReference>
<dbReference type="SUPFAM" id="SSF53335">
    <property type="entry name" value="S-adenosyl-L-methionine-dependent methyltransferases"/>
    <property type="match status" value="1"/>
</dbReference>
<evidence type="ECO:0000256" key="1">
    <source>
        <dbReference type="ARBA" id="ARBA00022603"/>
    </source>
</evidence>
<dbReference type="Pfam" id="PF00891">
    <property type="entry name" value="Methyltransf_2"/>
    <property type="match status" value="1"/>
</dbReference>
<dbReference type="GO" id="GO:0008171">
    <property type="term" value="F:O-methyltransferase activity"/>
    <property type="evidence" value="ECO:0007669"/>
    <property type="project" value="InterPro"/>
</dbReference>
<evidence type="ECO:0000313" key="5">
    <source>
        <dbReference type="EMBL" id="EYE94410.1"/>
    </source>
</evidence>
<dbReference type="RefSeq" id="XP_040638098.1">
    <property type="nucleotide sequence ID" value="XM_040779058.1"/>
</dbReference>
<dbReference type="InterPro" id="IPR036388">
    <property type="entry name" value="WH-like_DNA-bd_sf"/>
</dbReference>
<dbReference type="GO" id="GO:0044550">
    <property type="term" value="P:secondary metabolite biosynthetic process"/>
    <property type="evidence" value="ECO:0007669"/>
    <property type="project" value="UniProtKB-ARBA"/>
</dbReference>
<evidence type="ECO:0000256" key="3">
    <source>
        <dbReference type="ARBA" id="ARBA00022691"/>
    </source>
</evidence>
<dbReference type="Gene3D" id="3.40.50.150">
    <property type="entry name" value="Vaccinia Virus protein VP39"/>
    <property type="match status" value="1"/>
</dbReference>
<keyword evidence="1 5" id="KW-0489">Methyltransferase</keyword>
<dbReference type="HOGENOM" id="CLU_005533_5_0_1"/>
<reference evidence="6" key="1">
    <citation type="journal article" date="2014" name="Nat. Commun.">
        <title>Genomic adaptations of the halophilic Dead Sea filamentous fungus Eurotium rubrum.</title>
        <authorList>
            <person name="Kis-Papo T."/>
            <person name="Weig A.R."/>
            <person name="Riley R."/>
            <person name="Persoh D."/>
            <person name="Salamov A."/>
            <person name="Sun H."/>
            <person name="Lipzen A."/>
            <person name="Wasser S.P."/>
            <person name="Rambold G."/>
            <person name="Grigoriev I.V."/>
            <person name="Nevo E."/>
        </authorList>
    </citation>
    <scope>NUCLEOTIDE SEQUENCE [LARGE SCALE GENOMIC DNA]</scope>
    <source>
        <strain evidence="6">CBS 135680</strain>
    </source>
</reference>
<proteinExistence type="predicted"/>
<protein>
    <submittedName>
        <fullName evidence="5">S-adenosyl-L-methionine-dependent methyltransferase</fullName>
    </submittedName>
</protein>
<dbReference type="GO" id="GO:0032259">
    <property type="term" value="P:methylation"/>
    <property type="evidence" value="ECO:0007669"/>
    <property type="project" value="UniProtKB-KW"/>
</dbReference>
<dbReference type="PROSITE" id="PS51683">
    <property type="entry name" value="SAM_OMT_II"/>
    <property type="match status" value="1"/>
</dbReference>
<dbReference type="OrthoDB" id="1535081at2759"/>
<dbReference type="PANTHER" id="PTHR43712:SF11">
    <property type="entry name" value="O-METHYLTRANSFERASE (AFU_ORTHOLOGUE AFUA_2G17820)-RELATED"/>
    <property type="match status" value="1"/>
</dbReference>
<dbReference type="InterPro" id="IPR001077">
    <property type="entry name" value="COMT_C"/>
</dbReference>
<evidence type="ECO:0000256" key="2">
    <source>
        <dbReference type="ARBA" id="ARBA00022679"/>
    </source>
</evidence>
<feature type="domain" description="O-methyltransferase C-terminal" evidence="4">
    <location>
        <begin position="232"/>
        <end position="375"/>
    </location>
</feature>
<name>A0A017SDU3_ASPRC</name>
<dbReference type="Proteomes" id="UP000019804">
    <property type="component" value="Unassembled WGS sequence"/>
</dbReference>
<evidence type="ECO:0000313" key="6">
    <source>
        <dbReference type="Proteomes" id="UP000019804"/>
    </source>
</evidence>
<organism evidence="5 6">
    <name type="scientific">Aspergillus ruber (strain CBS 135680)</name>
    <dbReference type="NCBI Taxonomy" id="1388766"/>
    <lineage>
        <taxon>Eukaryota</taxon>
        <taxon>Fungi</taxon>
        <taxon>Dikarya</taxon>
        <taxon>Ascomycota</taxon>
        <taxon>Pezizomycotina</taxon>
        <taxon>Eurotiomycetes</taxon>
        <taxon>Eurotiomycetidae</taxon>
        <taxon>Eurotiales</taxon>
        <taxon>Aspergillaceae</taxon>
        <taxon>Aspergillus</taxon>
        <taxon>Aspergillus subgen. Aspergillus</taxon>
    </lineage>
</organism>
<sequence>MDFSALIESINTAAVTSGPSSVNDNERRELLQACEKLRNAYETSLDVVSRLYYSSPQAIVLRLGVDNEVIRCYGRALRREHGWGSQHSATCRRDRCRTLLLARIMRFLAAMGIVREVSNDSFTSTLSTAMFISSSPLAAVLVHGYYSLPYRPVKAPRYFAQKGWKIPDDADDDPFQFAMGTRSHFFDFLSSKQYYQQAFNTTMTTSFRRKGQGWFIFFPVDEKIRVEDPMAPLLVDIGGGKGEDILAFRDRFPHLLGKLILQDLSVVVEGIKDTMPPVEAQGYNFFDERPVKGAKAYYLRTVLHGWPNKQTLQILGRVCEAMIPESLLLLNEVLVLGINRSSSSAAVDLVMMTSYAALERTQAQFETLLNEAGFKLINVWRPEGTKIESSQAVLLEARLKR</sequence>
<dbReference type="STRING" id="1388766.A0A017SDU3"/>
<dbReference type="InterPro" id="IPR016461">
    <property type="entry name" value="COMT-like"/>
</dbReference>
<evidence type="ECO:0000259" key="4">
    <source>
        <dbReference type="Pfam" id="PF00891"/>
    </source>
</evidence>
<dbReference type="Gene3D" id="1.10.10.10">
    <property type="entry name" value="Winged helix-like DNA-binding domain superfamily/Winged helix DNA-binding domain"/>
    <property type="match status" value="1"/>
</dbReference>
<keyword evidence="3" id="KW-0949">S-adenosyl-L-methionine</keyword>
<dbReference type="GeneID" id="63694182"/>
<dbReference type="PANTHER" id="PTHR43712">
    <property type="entry name" value="PUTATIVE (AFU_ORTHOLOGUE AFUA_4G14580)-RELATED"/>
    <property type="match status" value="1"/>
</dbReference>
<keyword evidence="6" id="KW-1185">Reference proteome</keyword>